<dbReference type="InterPro" id="IPR036640">
    <property type="entry name" value="ABC1_TM_sf"/>
</dbReference>
<feature type="domain" description="ABC transmembrane type-1" evidence="9">
    <location>
        <begin position="31"/>
        <end position="324"/>
    </location>
</feature>
<dbReference type="GO" id="GO:0140359">
    <property type="term" value="F:ABC-type transporter activity"/>
    <property type="evidence" value="ECO:0007669"/>
    <property type="project" value="InterPro"/>
</dbReference>
<gene>
    <name evidence="10" type="primary">cydD</name>
    <name evidence="10" type="ORF">E3E15_02260</name>
</gene>
<dbReference type="InterPro" id="IPR039421">
    <property type="entry name" value="Type_1_exporter"/>
</dbReference>
<proteinExistence type="predicted"/>
<feature type="transmembrane region" description="Helical" evidence="7">
    <location>
        <begin position="170"/>
        <end position="192"/>
    </location>
</feature>
<dbReference type="PROSITE" id="PS50929">
    <property type="entry name" value="ABC_TM1F"/>
    <property type="match status" value="1"/>
</dbReference>
<evidence type="ECO:0000256" key="7">
    <source>
        <dbReference type="SAM" id="Phobius"/>
    </source>
</evidence>
<feature type="domain" description="ABC transporter" evidence="8">
    <location>
        <begin position="356"/>
        <end position="589"/>
    </location>
</feature>
<dbReference type="GO" id="GO:0034040">
    <property type="term" value="F:ATPase-coupled lipid transmembrane transporter activity"/>
    <property type="evidence" value="ECO:0007669"/>
    <property type="project" value="TreeGrafter"/>
</dbReference>
<feature type="transmembrane region" description="Helical" evidence="7">
    <location>
        <begin position="27"/>
        <end position="49"/>
    </location>
</feature>
<reference evidence="10 11" key="1">
    <citation type="submission" date="2019-03" db="EMBL/GenBank/DDBJ databases">
        <title>Complete Genome Sequence of Allofrancisella frigidaquae Strain SYSU 10HL1970 Isolated from Water-Cooling Systems in China.</title>
        <authorList>
            <person name="Ohrman C."/>
            <person name="Uneklint I."/>
            <person name="Sjodin A."/>
        </authorList>
    </citation>
    <scope>NUCLEOTIDE SEQUENCE [LARGE SCALE GENOMIC DNA]</scope>
    <source>
        <strain evidence="10 11">SYSU 10HL1970</strain>
    </source>
</reference>
<keyword evidence="3" id="KW-0547">Nucleotide-binding</keyword>
<evidence type="ECO:0000256" key="4">
    <source>
        <dbReference type="ARBA" id="ARBA00022840"/>
    </source>
</evidence>
<dbReference type="InterPro" id="IPR003439">
    <property type="entry name" value="ABC_transporter-like_ATP-bd"/>
</dbReference>
<feature type="transmembrane region" description="Helical" evidence="7">
    <location>
        <begin position="69"/>
        <end position="87"/>
    </location>
</feature>
<keyword evidence="2 7" id="KW-0812">Transmembrane</keyword>
<dbReference type="KEGG" id="afri:E3E15_02260"/>
<evidence type="ECO:0000313" key="11">
    <source>
        <dbReference type="Proteomes" id="UP000503320"/>
    </source>
</evidence>
<keyword evidence="4 10" id="KW-0067">ATP-binding</keyword>
<dbReference type="Pfam" id="PF00664">
    <property type="entry name" value="ABC_membrane"/>
    <property type="match status" value="1"/>
</dbReference>
<dbReference type="PROSITE" id="PS00211">
    <property type="entry name" value="ABC_TRANSPORTER_1"/>
    <property type="match status" value="1"/>
</dbReference>
<evidence type="ECO:0000259" key="8">
    <source>
        <dbReference type="PROSITE" id="PS50893"/>
    </source>
</evidence>
<dbReference type="PANTHER" id="PTHR24221:SF261">
    <property type="entry name" value="GLUTATHIONE_L-CYSTEINE TRANSPORT SYSTEM ATP-BINDING_PERMEASE PROTEIN CYDD"/>
    <property type="match status" value="1"/>
</dbReference>
<dbReference type="GO" id="GO:0016887">
    <property type="term" value="F:ATP hydrolysis activity"/>
    <property type="evidence" value="ECO:0007669"/>
    <property type="project" value="InterPro"/>
</dbReference>
<keyword evidence="5 7" id="KW-1133">Transmembrane helix</keyword>
<comment type="subcellular location">
    <subcellularLocation>
        <location evidence="1">Cell membrane</location>
        <topology evidence="1">Multi-pass membrane protein</topology>
    </subcellularLocation>
</comment>
<keyword evidence="6 7" id="KW-0472">Membrane</keyword>
<dbReference type="Proteomes" id="UP000503320">
    <property type="component" value="Chromosome"/>
</dbReference>
<dbReference type="Gene3D" id="1.20.1560.10">
    <property type="entry name" value="ABC transporter type 1, transmembrane domain"/>
    <property type="match status" value="1"/>
</dbReference>
<dbReference type="CDD" id="cd18584">
    <property type="entry name" value="ABC_6TM_AarD_CydD"/>
    <property type="match status" value="1"/>
</dbReference>
<feature type="transmembrane region" description="Helical" evidence="7">
    <location>
        <begin position="145"/>
        <end position="164"/>
    </location>
</feature>
<name>A0A6M3HSR8_9GAMM</name>
<evidence type="ECO:0000256" key="2">
    <source>
        <dbReference type="ARBA" id="ARBA00022692"/>
    </source>
</evidence>
<dbReference type="InterPro" id="IPR011527">
    <property type="entry name" value="ABC1_TM_dom"/>
</dbReference>
<dbReference type="SUPFAM" id="SSF52540">
    <property type="entry name" value="P-loop containing nucleoside triphosphate hydrolases"/>
    <property type="match status" value="1"/>
</dbReference>
<dbReference type="Pfam" id="PF00005">
    <property type="entry name" value="ABC_tran"/>
    <property type="match status" value="1"/>
</dbReference>
<sequence>MQSSEVSKQDKKSARKWLNEISLPAKLWIQLTVIVSFVSGLLLIGQLYLLAHISYDAYLQKQSFDQLKMYFFAIIIIVIFRASLSWLREIVSYKAAVIVKKQLREDIMTHINKLGPIGISQTSNANIISSAMEQVEGLTGFLTKFLPQVTLSGLLPLAILAFVFPQSFVAGIILLICAPLIPLFMIIVGLGAESESQKHFKSLTRMSLTFLDTLKGLTTLKLFNKSKSQSDKIFQASDNYRIRTMKVLKIAFLSSAVLELFAAASIALVAIYLGMGFINAGAGNNIWWSLHNLNLQGALFILLLAPEFFMPLRELSTHYHAKAEAVGAAIEIAKIFDMQPHSQTKDIELVDTIKTIDIQNLTVKYGDRIAINNVSLEIQNKQKIAIVGASGAGKTTLINTILGFIGYQGNIIINDSIELKKIQEKSWLRNISWLGQNASLFKGSIKDNLILANNIASDKGLAKIIEQASLSNFIQSLPNKLDTQIGEQNFGISGGQAQRLALARAYLKPHNLLILDEPTASLDKETETKVIESLKSNWQDKTVIMLTHKLSFLECVDLIYVLDNGKLVQQGSFKELIEKESGEFYNFYKNEVTV</sequence>
<dbReference type="NCBIfam" id="NF008379">
    <property type="entry name" value="PRK11174.1"/>
    <property type="match status" value="1"/>
</dbReference>
<dbReference type="AlphaFoldDB" id="A0A6M3HSR8"/>
<dbReference type="SMART" id="SM00382">
    <property type="entry name" value="AAA"/>
    <property type="match status" value="1"/>
</dbReference>
<dbReference type="GO" id="GO:0005524">
    <property type="term" value="F:ATP binding"/>
    <property type="evidence" value="ECO:0007669"/>
    <property type="project" value="UniProtKB-KW"/>
</dbReference>
<dbReference type="InterPro" id="IPR003593">
    <property type="entry name" value="AAA+_ATPase"/>
</dbReference>
<dbReference type="PANTHER" id="PTHR24221">
    <property type="entry name" value="ATP-BINDING CASSETTE SUB-FAMILY B"/>
    <property type="match status" value="1"/>
</dbReference>
<evidence type="ECO:0000256" key="3">
    <source>
        <dbReference type="ARBA" id="ARBA00022741"/>
    </source>
</evidence>
<feature type="transmembrane region" description="Helical" evidence="7">
    <location>
        <begin position="250"/>
        <end position="273"/>
    </location>
</feature>
<dbReference type="InterPro" id="IPR017871">
    <property type="entry name" value="ABC_transporter-like_CS"/>
</dbReference>
<dbReference type="SUPFAM" id="SSF90123">
    <property type="entry name" value="ABC transporter transmembrane region"/>
    <property type="match status" value="1"/>
</dbReference>
<evidence type="ECO:0000259" key="9">
    <source>
        <dbReference type="PROSITE" id="PS50929"/>
    </source>
</evidence>
<dbReference type="PROSITE" id="PS50893">
    <property type="entry name" value="ABC_TRANSPORTER_2"/>
    <property type="match status" value="1"/>
</dbReference>
<evidence type="ECO:0000256" key="1">
    <source>
        <dbReference type="ARBA" id="ARBA00004651"/>
    </source>
</evidence>
<evidence type="ECO:0000256" key="5">
    <source>
        <dbReference type="ARBA" id="ARBA00022989"/>
    </source>
</evidence>
<evidence type="ECO:0000256" key="6">
    <source>
        <dbReference type="ARBA" id="ARBA00023136"/>
    </source>
</evidence>
<keyword evidence="11" id="KW-1185">Reference proteome</keyword>
<dbReference type="GO" id="GO:0042883">
    <property type="term" value="P:cysteine transport"/>
    <property type="evidence" value="ECO:0007669"/>
    <property type="project" value="InterPro"/>
</dbReference>
<protein>
    <submittedName>
        <fullName evidence="10">Cysteine/glutathione ABC transporter permease/ATP-binding protein CydD</fullName>
    </submittedName>
</protein>
<dbReference type="InterPro" id="IPR014216">
    <property type="entry name" value="ABC_transptr_CydD"/>
</dbReference>
<dbReference type="NCBIfam" id="TIGR02857">
    <property type="entry name" value="CydD"/>
    <property type="match status" value="1"/>
</dbReference>
<dbReference type="GO" id="GO:0005886">
    <property type="term" value="C:plasma membrane"/>
    <property type="evidence" value="ECO:0007669"/>
    <property type="project" value="UniProtKB-SubCell"/>
</dbReference>
<accession>A0A6M3HSR8</accession>
<organism evidence="10 11">
    <name type="scientific">Allofrancisella frigidaquae</name>
    <dbReference type="NCBI Taxonomy" id="1085644"/>
    <lineage>
        <taxon>Bacteria</taxon>
        <taxon>Pseudomonadati</taxon>
        <taxon>Pseudomonadota</taxon>
        <taxon>Gammaproteobacteria</taxon>
        <taxon>Thiotrichales</taxon>
        <taxon>Francisellaceae</taxon>
        <taxon>Allofrancisella</taxon>
    </lineage>
</organism>
<dbReference type="InterPro" id="IPR027417">
    <property type="entry name" value="P-loop_NTPase"/>
</dbReference>
<dbReference type="EMBL" id="CP038017">
    <property type="protein sequence ID" value="QIV94238.1"/>
    <property type="molecule type" value="Genomic_DNA"/>
</dbReference>
<dbReference type="Gene3D" id="3.40.50.300">
    <property type="entry name" value="P-loop containing nucleotide triphosphate hydrolases"/>
    <property type="match status" value="1"/>
</dbReference>
<evidence type="ECO:0000313" key="10">
    <source>
        <dbReference type="EMBL" id="QIV94238.1"/>
    </source>
</evidence>
<dbReference type="RefSeq" id="WP_172106436.1">
    <property type="nucleotide sequence ID" value="NZ_CP038017.1"/>
</dbReference>